<sequence>MSFQVDIKSDSAWNEEILQTPGLLQVVELYQEWSGPCKAVQSTFKRIYFEMSDSPLKFYTACVNKVSSLAQYEGSCEPLFLFYKDGQELQRVQGVKVPDLSRAIMQLLQETA</sequence>
<proteinExistence type="predicted"/>
<dbReference type="AlphaFoldDB" id="A0A061SHR5"/>
<protein>
    <submittedName>
        <fullName evidence="2">Flagellar outer arm dynein 14 kDa light chain lc5</fullName>
    </submittedName>
</protein>
<dbReference type="InterPro" id="IPR013766">
    <property type="entry name" value="Thioredoxin_domain"/>
</dbReference>
<organism evidence="2">
    <name type="scientific">Tetraselmis sp. GSL018</name>
    <dbReference type="NCBI Taxonomy" id="582737"/>
    <lineage>
        <taxon>Eukaryota</taxon>
        <taxon>Viridiplantae</taxon>
        <taxon>Chlorophyta</taxon>
        <taxon>core chlorophytes</taxon>
        <taxon>Chlorodendrophyceae</taxon>
        <taxon>Chlorodendrales</taxon>
        <taxon>Chlorodendraceae</taxon>
        <taxon>Tetraselmis</taxon>
    </lineage>
</organism>
<gene>
    <name evidence="2" type="ORF">TSPGSL018_6110</name>
</gene>
<dbReference type="PANTHER" id="PTHR46135">
    <property type="entry name" value="NME/NM23 FAMILY MEMBER 8"/>
    <property type="match status" value="1"/>
</dbReference>
<accession>A0A061SHR5</accession>
<dbReference type="PANTHER" id="PTHR46135:SF3">
    <property type="entry name" value="NME_NM23 FAMILY MEMBER 8"/>
    <property type="match status" value="1"/>
</dbReference>
<keyword evidence="2" id="KW-0282">Flagellum</keyword>
<dbReference type="Gene3D" id="3.40.30.10">
    <property type="entry name" value="Glutaredoxin"/>
    <property type="match status" value="1"/>
</dbReference>
<dbReference type="InterPro" id="IPR036249">
    <property type="entry name" value="Thioredoxin-like_sf"/>
</dbReference>
<feature type="domain" description="Thioredoxin" evidence="1">
    <location>
        <begin position="7"/>
        <end position="97"/>
    </location>
</feature>
<reference evidence="2" key="1">
    <citation type="submission" date="2014-05" db="EMBL/GenBank/DDBJ databases">
        <title>The transcriptome of the halophilic microalga Tetraselmis sp. GSL018 isolated from the Great Salt Lake, Utah.</title>
        <authorList>
            <person name="Jinkerson R.E."/>
            <person name="D'Adamo S."/>
            <person name="Posewitz M.C."/>
        </authorList>
    </citation>
    <scope>NUCLEOTIDE SEQUENCE</scope>
    <source>
        <strain evidence="2">GSL018</strain>
    </source>
</reference>
<dbReference type="EMBL" id="GBEZ01002824">
    <property type="protein sequence ID" value="JAC82266.1"/>
    <property type="molecule type" value="Transcribed_RNA"/>
</dbReference>
<evidence type="ECO:0000313" key="2">
    <source>
        <dbReference type="EMBL" id="JAC82266.1"/>
    </source>
</evidence>
<evidence type="ECO:0000259" key="1">
    <source>
        <dbReference type="Pfam" id="PF00085"/>
    </source>
</evidence>
<keyword evidence="2" id="KW-0966">Cell projection</keyword>
<keyword evidence="2" id="KW-0969">Cilium</keyword>
<dbReference type="InterPro" id="IPR051766">
    <property type="entry name" value="TXND_domain-containing"/>
</dbReference>
<dbReference type="Pfam" id="PF00085">
    <property type="entry name" value="Thioredoxin"/>
    <property type="match status" value="1"/>
</dbReference>
<dbReference type="SUPFAM" id="SSF52833">
    <property type="entry name" value="Thioredoxin-like"/>
    <property type="match status" value="1"/>
</dbReference>
<name>A0A061SHR5_9CHLO</name>